<evidence type="ECO:0000256" key="1">
    <source>
        <dbReference type="ARBA" id="ARBA00010699"/>
    </source>
</evidence>
<dbReference type="InterPro" id="IPR005793">
    <property type="entry name" value="Formyl_trans_C"/>
</dbReference>
<dbReference type="SUPFAM" id="SSF53328">
    <property type="entry name" value="Formyltransferase"/>
    <property type="match status" value="1"/>
</dbReference>
<reference evidence="8 9" key="1">
    <citation type="submission" date="2014-04" db="EMBL/GenBank/DDBJ databases">
        <authorList>
            <consortium name="International Citrus Genome Consortium"/>
            <person name="Gmitter F."/>
            <person name="Chen C."/>
            <person name="Farmerie W."/>
            <person name="Harkins T."/>
            <person name="Desany B."/>
            <person name="Mohiuddin M."/>
            <person name="Kodira C."/>
            <person name="Borodovsky M."/>
            <person name="Lomsadze A."/>
            <person name="Burns P."/>
            <person name="Jenkins J."/>
            <person name="Prochnik S."/>
            <person name="Shu S."/>
            <person name="Chapman J."/>
            <person name="Pitluck S."/>
            <person name="Schmutz J."/>
            <person name="Rokhsar D."/>
        </authorList>
    </citation>
    <scope>NUCLEOTIDE SEQUENCE</scope>
</reference>
<dbReference type="PaxDb" id="2711-XP_006482157.1"/>
<dbReference type="EMBL" id="KK784914">
    <property type="protein sequence ID" value="KDO63133.1"/>
    <property type="molecule type" value="Genomic_DNA"/>
</dbReference>
<evidence type="ECO:0000313" key="9">
    <source>
        <dbReference type="Proteomes" id="UP000027120"/>
    </source>
</evidence>
<dbReference type="EC" id="2.1.2.9" evidence="2"/>
<dbReference type="InterPro" id="IPR041711">
    <property type="entry name" value="Met-tRNA-FMT_N"/>
</dbReference>
<dbReference type="CDD" id="cd08646">
    <property type="entry name" value="FMT_core_Met-tRNA-FMT_N"/>
    <property type="match status" value="1"/>
</dbReference>
<keyword evidence="4" id="KW-0808">Transferase</keyword>
<gene>
    <name evidence="8" type="ORF">CISIN_1g048078mg</name>
</gene>
<evidence type="ECO:0000259" key="7">
    <source>
        <dbReference type="Pfam" id="PF02911"/>
    </source>
</evidence>
<dbReference type="InterPro" id="IPR044135">
    <property type="entry name" value="Met-tRNA-FMT_C"/>
</dbReference>
<keyword evidence="9" id="KW-1185">Reference proteome</keyword>
<protein>
    <recommendedName>
        <fullName evidence="3">Methionyl-tRNA formyltransferase, mitochondrial</fullName>
        <ecNumber evidence="2">2.1.2.9</ecNumber>
    </recommendedName>
</protein>
<dbReference type="InterPro" id="IPR011034">
    <property type="entry name" value="Formyl_transferase-like_C_sf"/>
</dbReference>
<dbReference type="SMR" id="A0A067F728"/>
<dbReference type="PANTHER" id="PTHR11138:SF5">
    <property type="entry name" value="METHIONYL-TRNA FORMYLTRANSFERASE, MITOCHONDRIAL"/>
    <property type="match status" value="1"/>
</dbReference>
<comment type="similarity">
    <text evidence="1">Belongs to the Fmt family.</text>
</comment>
<dbReference type="GO" id="GO:0005739">
    <property type="term" value="C:mitochondrion"/>
    <property type="evidence" value="ECO:0000318"/>
    <property type="project" value="GO_Central"/>
</dbReference>
<dbReference type="InterPro" id="IPR002376">
    <property type="entry name" value="Formyl_transf_N"/>
</dbReference>
<dbReference type="FunFam" id="3.40.50.170:FF:000010">
    <property type="entry name" value="Methionyl-tRNA formyltransferase"/>
    <property type="match status" value="1"/>
</dbReference>
<dbReference type="GO" id="GO:0004479">
    <property type="term" value="F:methionyl-tRNA formyltransferase activity"/>
    <property type="evidence" value="ECO:0000318"/>
    <property type="project" value="GO_Central"/>
</dbReference>
<keyword evidence="5" id="KW-0648">Protein biosynthesis</keyword>
<dbReference type="Pfam" id="PF00551">
    <property type="entry name" value="Formyl_trans_N"/>
    <property type="match status" value="1"/>
</dbReference>
<evidence type="ECO:0000256" key="4">
    <source>
        <dbReference type="ARBA" id="ARBA00022679"/>
    </source>
</evidence>
<evidence type="ECO:0000256" key="2">
    <source>
        <dbReference type="ARBA" id="ARBA00012261"/>
    </source>
</evidence>
<dbReference type="SUPFAM" id="SSF50486">
    <property type="entry name" value="FMT C-terminal domain-like"/>
    <property type="match status" value="1"/>
</dbReference>
<dbReference type="InterPro" id="IPR005794">
    <property type="entry name" value="Fmt"/>
</dbReference>
<dbReference type="STRING" id="2711.A0A067F728"/>
<dbReference type="Gene3D" id="3.40.50.170">
    <property type="entry name" value="Formyl transferase, N-terminal domain"/>
    <property type="match status" value="1"/>
</dbReference>
<dbReference type="PANTHER" id="PTHR11138">
    <property type="entry name" value="METHIONYL-TRNA FORMYLTRANSFERASE"/>
    <property type="match status" value="1"/>
</dbReference>
<name>A0A067F728_CITSI</name>
<proteinExistence type="inferred from homology"/>
<organism evidence="8 9">
    <name type="scientific">Citrus sinensis</name>
    <name type="common">Sweet orange</name>
    <name type="synonym">Citrus aurantium var. sinensis</name>
    <dbReference type="NCBI Taxonomy" id="2711"/>
    <lineage>
        <taxon>Eukaryota</taxon>
        <taxon>Viridiplantae</taxon>
        <taxon>Streptophyta</taxon>
        <taxon>Embryophyta</taxon>
        <taxon>Tracheophyta</taxon>
        <taxon>Spermatophyta</taxon>
        <taxon>Magnoliopsida</taxon>
        <taxon>eudicotyledons</taxon>
        <taxon>Gunneridae</taxon>
        <taxon>Pentapetalae</taxon>
        <taxon>rosids</taxon>
        <taxon>malvids</taxon>
        <taxon>Sapindales</taxon>
        <taxon>Rutaceae</taxon>
        <taxon>Aurantioideae</taxon>
        <taxon>Citrus</taxon>
    </lineage>
</organism>
<evidence type="ECO:0000256" key="5">
    <source>
        <dbReference type="ARBA" id="ARBA00022917"/>
    </source>
</evidence>
<dbReference type="GO" id="GO:0071951">
    <property type="term" value="P:conversion of methionyl-tRNA to N-formyl-methionyl-tRNA"/>
    <property type="evidence" value="ECO:0000318"/>
    <property type="project" value="GO_Central"/>
</dbReference>
<dbReference type="CDD" id="cd08704">
    <property type="entry name" value="Met_tRNA_FMT_C"/>
    <property type="match status" value="1"/>
</dbReference>
<dbReference type="AlphaFoldDB" id="A0A067F728"/>
<dbReference type="Gene3D" id="3.10.25.10">
    <property type="entry name" value="Formyl transferase, C-terminal domain"/>
    <property type="match status" value="1"/>
</dbReference>
<dbReference type="NCBIfam" id="TIGR00460">
    <property type="entry name" value="fmt"/>
    <property type="match status" value="1"/>
</dbReference>
<feature type="domain" description="Formyl transferase N-terminal" evidence="6">
    <location>
        <begin position="64"/>
        <end position="219"/>
    </location>
</feature>
<feature type="non-terminal residue" evidence="8">
    <location>
        <position position="1"/>
    </location>
</feature>
<dbReference type="Pfam" id="PF02911">
    <property type="entry name" value="Formyl_trans_C"/>
    <property type="match status" value="1"/>
</dbReference>
<evidence type="ECO:0000259" key="6">
    <source>
        <dbReference type="Pfam" id="PF00551"/>
    </source>
</evidence>
<evidence type="ECO:0000313" key="8">
    <source>
        <dbReference type="EMBL" id="KDO63133.1"/>
    </source>
</evidence>
<dbReference type="Proteomes" id="UP000027120">
    <property type="component" value="Unassembled WGS sequence"/>
</dbReference>
<dbReference type="InterPro" id="IPR036477">
    <property type="entry name" value="Formyl_transf_N_sf"/>
</dbReference>
<dbReference type="FunFam" id="3.10.25.10:FF:000005">
    <property type="entry name" value="Methionyl-tRNA formyltransferase"/>
    <property type="match status" value="1"/>
</dbReference>
<evidence type="ECO:0000256" key="3">
    <source>
        <dbReference type="ARBA" id="ARBA00014185"/>
    </source>
</evidence>
<dbReference type="InterPro" id="IPR037022">
    <property type="entry name" value="Formyl_trans_C_sf"/>
</dbReference>
<dbReference type="HAMAP" id="MF_00182">
    <property type="entry name" value="Formyl_trans"/>
    <property type="match status" value="1"/>
</dbReference>
<accession>A0A067F728</accession>
<sequence length="378" mass="40968">SNFFSLHSGLVEDEKTKEMNSSLMIRRFFCFKGPATSSTTPSAFSVSRKKPLVFLGSPQVSVNVLDALFNASSSPDSIFEVAAIVTQPPSRRDRGRKVLPSPVAQYALDRGFPADLIFTPERAGEDAFLSNLRALQPELCITAAYGNILPSKFLNIPPMGTVNIHPSLLPLYRGAAPVQRALQGGAKETGVSLAFTVRALDAGPVIAREKMEVDDQIKAPELLVLLFSEGSELLIRELPSILDGSARVKAQPQDDSKATLAPKITTEESWLSFDEEAVVLHNKVRAFAGWPGTRAKMAVVDDRNGQQSIVELKIITTRVCPNIQTNEVDGITFKKDALVVPCGECTALEVLEVQLPGKKAVSAAAFWNGLRGQKLKVL</sequence>
<dbReference type="eggNOG" id="KOG3082">
    <property type="taxonomic scope" value="Eukaryota"/>
</dbReference>
<feature type="domain" description="Formyl transferase C-terminal" evidence="7">
    <location>
        <begin position="263"/>
        <end position="370"/>
    </location>
</feature>